<dbReference type="AlphaFoldDB" id="A0A7Z0AAE2"/>
<sequence length="122" mass="13259">MSNLPAAKTVNLQPPDALNDWYFYKGPITVAQRHTLRLVVSSPSDIHLAFVPAKFWTGNAGPVDLDEWVANETDFTGRPSRKGSWFGGLLIKESGGCLDLHSATHDATTTVRLSYDAALCNG</sequence>
<dbReference type="Proteomes" id="UP000539111">
    <property type="component" value="Unassembled WGS sequence"/>
</dbReference>
<name>A0A7Z0AAE2_9MICO</name>
<protein>
    <submittedName>
        <fullName evidence="1">Uncharacterized protein</fullName>
    </submittedName>
</protein>
<keyword evidence="2" id="KW-1185">Reference proteome</keyword>
<dbReference type="EMBL" id="JACBZP010000001">
    <property type="protein sequence ID" value="NYI66290.1"/>
    <property type="molecule type" value="Genomic_DNA"/>
</dbReference>
<dbReference type="RefSeq" id="WP_179425523.1">
    <property type="nucleotide sequence ID" value="NZ_JACBZP010000001.1"/>
</dbReference>
<accession>A0A7Z0AAE2</accession>
<reference evidence="1 2" key="1">
    <citation type="submission" date="2020-07" db="EMBL/GenBank/DDBJ databases">
        <title>Sequencing the genomes of 1000 actinobacteria strains.</title>
        <authorList>
            <person name="Klenk H.-P."/>
        </authorList>
    </citation>
    <scope>NUCLEOTIDE SEQUENCE [LARGE SCALE GENOMIC DNA]</scope>
    <source>
        <strain evidence="1 2">DSM 26341</strain>
    </source>
</reference>
<organism evidence="1 2">
    <name type="scientific">Spelaeicoccus albus</name>
    <dbReference type="NCBI Taxonomy" id="1280376"/>
    <lineage>
        <taxon>Bacteria</taxon>
        <taxon>Bacillati</taxon>
        <taxon>Actinomycetota</taxon>
        <taxon>Actinomycetes</taxon>
        <taxon>Micrococcales</taxon>
        <taxon>Brevibacteriaceae</taxon>
        <taxon>Spelaeicoccus</taxon>
    </lineage>
</organism>
<evidence type="ECO:0000313" key="1">
    <source>
        <dbReference type="EMBL" id="NYI66290.1"/>
    </source>
</evidence>
<gene>
    <name evidence="1" type="ORF">BJY26_000596</name>
</gene>
<evidence type="ECO:0000313" key="2">
    <source>
        <dbReference type="Proteomes" id="UP000539111"/>
    </source>
</evidence>
<proteinExistence type="predicted"/>
<comment type="caution">
    <text evidence="1">The sequence shown here is derived from an EMBL/GenBank/DDBJ whole genome shotgun (WGS) entry which is preliminary data.</text>
</comment>